<evidence type="ECO:0000313" key="4">
    <source>
        <dbReference type="EMBL" id="GGI99869.1"/>
    </source>
</evidence>
<name>A0A917K4M1_9PSEU</name>
<evidence type="ECO:0000259" key="3">
    <source>
        <dbReference type="PROSITE" id="PS50043"/>
    </source>
</evidence>
<comment type="caution">
    <text evidence="4">The sequence shown here is derived from an EMBL/GenBank/DDBJ whole genome shotgun (WGS) entry which is preliminary data.</text>
</comment>
<evidence type="ECO:0000313" key="5">
    <source>
        <dbReference type="Proteomes" id="UP000597989"/>
    </source>
</evidence>
<dbReference type="AlphaFoldDB" id="A0A917K4M1"/>
<protein>
    <submittedName>
        <fullName evidence="4">LuxR family transcriptional regulator</fullName>
    </submittedName>
</protein>
<dbReference type="PROSITE" id="PS50043">
    <property type="entry name" value="HTH_LUXR_2"/>
    <property type="match status" value="1"/>
</dbReference>
<dbReference type="InterPro" id="IPR016032">
    <property type="entry name" value="Sig_transdc_resp-reg_C-effctor"/>
</dbReference>
<reference evidence="4 5" key="1">
    <citation type="journal article" date="2014" name="Int. J. Syst. Evol. Microbiol.">
        <title>Complete genome sequence of Corynebacterium casei LMG S-19264T (=DSM 44701T), isolated from a smear-ripened cheese.</title>
        <authorList>
            <consortium name="US DOE Joint Genome Institute (JGI-PGF)"/>
            <person name="Walter F."/>
            <person name="Albersmeier A."/>
            <person name="Kalinowski J."/>
            <person name="Ruckert C."/>
        </authorList>
    </citation>
    <scope>NUCLEOTIDE SEQUENCE [LARGE SCALE GENOMIC DNA]</scope>
    <source>
        <strain evidence="4 5">CGMCC 4.7206</strain>
    </source>
</reference>
<dbReference type="EMBL" id="BMMT01000017">
    <property type="protein sequence ID" value="GGI99869.1"/>
    <property type="molecule type" value="Genomic_DNA"/>
</dbReference>
<dbReference type="Pfam" id="PF14559">
    <property type="entry name" value="TPR_19"/>
    <property type="match status" value="1"/>
</dbReference>
<dbReference type="PROSITE" id="PS00622">
    <property type="entry name" value="HTH_LUXR_1"/>
    <property type="match status" value="1"/>
</dbReference>
<evidence type="ECO:0000256" key="1">
    <source>
        <dbReference type="ARBA" id="ARBA00022741"/>
    </source>
</evidence>
<sequence length="842" mass="89021">MVGLHGRDESLRLLAEATAAARAGRGGLVVVRADPGSGVTALLDAHLSAMRRTGLRTHRIPVLPPHGRTTLSRGALPEWGAPALVVIDDLHRADDETLLALHGIAEGLRETSLLVVAGRHRGASPDRFALLERNALVHDLPPLDDSAVRALLTEAVGGQPPEPLLRLARGALGNPWLLTRLTDDDRAAAVTAWATGLAGDDTPLLRYTAVLDEPASVDDLAAVTGRTPVEVLAGVERLVTLGLMAADAGMVRLRHPVVRHDVATTSVGLRGSAARALAGRDAAPEAVAAHLAHAPVDAWTVAWLADHADRLATEPTPALVTLLQRTASWLPPGSPQLPPLRAALAEALLWSGRIDEARQVAASGLAANPGTPVRRRLRAVLALAAFGEMDPVSAAAAVDPERVDGRLPPRLAVIDGYACLLAGDLTGVERAVEQAAPAAAQDPLVEVYLLNIRAIKLCVCRDFPAALELLDKAAALLYVAVRDRGQWLVTRLLRAVIQDLCHDRAVLDTVEEARPVALEFGVGMLAWLRTISALASLNHGRWDQALAEIDAALAEPDQYGLAGPLHAVATSILLYRGDLPAARRHAELADRAVGRGVALFYEQIVVLARAHLADVEEDWPRAVETVRTLVDGDVGVHHGHAVAAVGVGMVRIAIRGGDRALAVRLLAQLQGLISGGSAGERSALTYCQALVDGDVDQLLVAAQEFAETGLAFSAARAADDAARALAESGRPADAKAAYQAAIDQYTELAASGNIQRAAAALRAFGVRRGVTGPRRRPKHGWDSLTTAEYRVAELVAQGLTNREVAERLIVSVRTVDSHVSRILGKLGYSSRVEIALKFEERG</sequence>
<dbReference type="GO" id="GO:0006355">
    <property type="term" value="P:regulation of DNA-templated transcription"/>
    <property type="evidence" value="ECO:0007669"/>
    <property type="project" value="InterPro"/>
</dbReference>
<dbReference type="SUPFAM" id="SSF52540">
    <property type="entry name" value="P-loop containing nucleoside triphosphate hydrolases"/>
    <property type="match status" value="1"/>
</dbReference>
<evidence type="ECO:0000256" key="2">
    <source>
        <dbReference type="ARBA" id="ARBA00022840"/>
    </source>
</evidence>
<dbReference type="Proteomes" id="UP000597989">
    <property type="component" value="Unassembled WGS sequence"/>
</dbReference>
<dbReference type="Gene3D" id="1.10.10.10">
    <property type="entry name" value="Winged helix-like DNA-binding domain superfamily/Winged helix DNA-binding domain"/>
    <property type="match status" value="1"/>
</dbReference>
<dbReference type="GO" id="GO:0005737">
    <property type="term" value="C:cytoplasm"/>
    <property type="evidence" value="ECO:0007669"/>
    <property type="project" value="TreeGrafter"/>
</dbReference>
<dbReference type="InterPro" id="IPR027417">
    <property type="entry name" value="P-loop_NTPase"/>
</dbReference>
<dbReference type="SUPFAM" id="SSF46894">
    <property type="entry name" value="C-terminal effector domain of the bipartite response regulators"/>
    <property type="match status" value="1"/>
</dbReference>
<dbReference type="InterPro" id="IPR000792">
    <property type="entry name" value="Tscrpt_reg_LuxR_C"/>
</dbReference>
<dbReference type="GO" id="GO:0003677">
    <property type="term" value="F:DNA binding"/>
    <property type="evidence" value="ECO:0007669"/>
    <property type="project" value="InterPro"/>
</dbReference>
<keyword evidence="2" id="KW-0067">ATP-binding</keyword>
<feature type="domain" description="HTH luxR-type" evidence="3">
    <location>
        <begin position="777"/>
        <end position="842"/>
    </location>
</feature>
<keyword evidence="1" id="KW-0547">Nucleotide-binding</keyword>
<gene>
    <name evidence="4" type="ORF">GCM10011581_41280</name>
</gene>
<dbReference type="CDD" id="cd06170">
    <property type="entry name" value="LuxR_C_like"/>
    <property type="match status" value="1"/>
</dbReference>
<dbReference type="PANTHER" id="PTHR16305">
    <property type="entry name" value="TESTICULAR SOLUBLE ADENYLYL CYCLASE"/>
    <property type="match status" value="1"/>
</dbReference>
<dbReference type="InterPro" id="IPR011990">
    <property type="entry name" value="TPR-like_helical_dom_sf"/>
</dbReference>
<organism evidence="4 5">
    <name type="scientific">Saccharopolyspora thermophila</name>
    <dbReference type="NCBI Taxonomy" id="89367"/>
    <lineage>
        <taxon>Bacteria</taxon>
        <taxon>Bacillati</taxon>
        <taxon>Actinomycetota</taxon>
        <taxon>Actinomycetes</taxon>
        <taxon>Pseudonocardiales</taxon>
        <taxon>Pseudonocardiaceae</taxon>
        <taxon>Saccharopolyspora</taxon>
    </lineage>
</organism>
<dbReference type="InterPro" id="IPR036388">
    <property type="entry name" value="WH-like_DNA-bd_sf"/>
</dbReference>
<dbReference type="PRINTS" id="PR00038">
    <property type="entry name" value="HTHLUXR"/>
</dbReference>
<accession>A0A917K4M1</accession>
<dbReference type="GO" id="GO:0005524">
    <property type="term" value="F:ATP binding"/>
    <property type="evidence" value="ECO:0007669"/>
    <property type="project" value="UniProtKB-KW"/>
</dbReference>
<dbReference type="GO" id="GO:0004016">
    <property type="term" value="F:adenylate cyclase activity"/>
    <property type="evidence" value="ECO:0007669"/>
    <property type="project" value="TreeGrafter"/>
</dbReference>
<dbReference type="Gene3D" id="1.25.40.10">
    <property type="entry name" value="Tetratricopeptide repeat domain"/>
    <property type="match status" value="1"/>
</dbReference>
<dbReference type="Pfam" id="PF00196">
    <property type="entry name" value="GerE"/>
    <property type="match status" value="1"/>
</dbReference>
<dbReference type="PANTHER" id="PTHR16305:SF28">
    <property type="entry name" value="GUANYLATE CYCLASE DOMAIN-CONTAINING PROTEIN"/>
    <property type="match status" value="1"/>
</dbReference>
<dbReference type="SMART" id="SM00421">
    <property type="entry name" value="HTH_LUXR"/>
    <property type="match status" value="1"/>
</dbReference>
<proteinExistence type="predicted"/>